<feature type="transmembrane region" description="Helical" evidence="13">
    <location>
        <begin position="403"/>
        <end position="428"/>
    </location>
</feature>
<evidence type="ECO:0000256" key="8">
    <source>
        <dbReference type="ARBA" id="ARBA00022847"/>
    </source>
</evidence>
<dbReference type="AlphaFoldDB" id="A0AAF0BQ84"/>
<feature type="transmembrane region" description="Helical" evidence="13">
    <location>
        <begin position="256"/>
        <end position="280"/>
    </location>
</feature>
<keyword evidence="8 13" id="KW-0769">Symport</keyword>
<keyword evidence="5 13" id="KW-0997">Cell inner membrane</keyword>
<evidence type="ECO:0000256" key="5">
    <source>
        <dbReference type="ARBA" id="ARBA00022519"/>
    </source>
</evidence>
<keyword evidence="6 13" id="KW-0633">Potassium transport</keyword>
<dbReference type="KEGG" id="rpa:TX73_015580"/>
<feature type="domain" description="K+ potassium transporter integral membrane" evidence="14">
    <location>
        <begin position="23"/>
        <end position="474"/>
    </location>
</feature>
<dbReference type="GO" id="GO:0015293">
    <property type="term" value="F:symporter activity"/>
    <property type="evidence" value="ECO:0007669"/>
    <property type="project" value="UniProtKB-UniRule"/>
</dbReference>
<comment type="subcellular location">
    <subcellularLocation>
        <location evidence="13">Cell inner membrane</location>
        <topology evidence="13">Multi-pass membrane protein</topology>
    </subcellularLocation>
    <subcellularLocation>
        <location evidence="1">Membrane</location>
        <topology evidence="1">Multi-pass membrane protein</topology>
    </subcellularLocation>
</comment>
<feature type="transmembrane region" description="Helical" evidence="13">
    <location>
        <begin position="61"/>
        <end position="82"/>
    </location>
</feature>
<evidence type="ECO:0000256" key="13">
    <source>
        <dbReference type="HAMAP-Rule" id="MF_01522"/>
    </source>
</evidence>
<accession>A0AAF0BQ84</accession>
<evidence type="ECO:0000256" key="12">
    <source>
        <dbReference type="ARBA" id="ARBA00023136"/>
    </source>
</evidence>
<feature type="transmembrane region" description="Helical" evidence="13">
    <location>
        <begin position="300"/>
        <end position="327"/>
    </location>
</feature>
<dbReference type="GO" id="GO:0005886">
    <property type="term" value="C:plasma membrane"/>
    <property type="evidence" value="ECO:0007669"/>
    <property type="project" value="UniProtKB-SubCell"/>
</dbReference>
<dbReference type="PANTHER" id="PTHR30540">
    <property type="entry name" value="OSMOTIC STRESS POTASSIUM TRANSPORTER"/>
    <property type="match status" value="1"/>
</dbReference>
<protein>
    <recommendedName>
        <fullName evidence="13">Probable potassium transport system protein Kup</fullName>
    </recommendedName>
</protein>
<dbReference type="InterPro" id="IPR053951">
    <property type="entry name" value="K_trans_N"/>
</dbReference>
<feature type="transmembrane region" description="Helical" evidence="13">
    <location>
        <begin position="434"/>
        <end position="451"/>
    </location>
</feature>
<dbReference type="InterPro" id="IPR053952">
    <property type="entry name" value="K_trans_C"/>
</dbReference>
<dbReference type="GeneID" id="66894092"/>
<dbReference type="Pfam" id="PF22776">
    <property type="entry name" value="K_trans_C"/>
    <property type="match status" value="1"/>
</dbReference>
<dbReference type="RefSeq" id="WP_011158556.1">
    <property type="nucleotide sequence ID" value="NZ_CP116810.1"/>
</dbReference>
<evidence type="ECO:0000313" key="16">
    <source>
        <dbReference type="EMBL" id="WCL93176.1"/>
    </source>
</evidence>
<comment type="similarity">
    <text evidence="2 13">Belongs to the HAK/KUP transporter (TC 2.A.72) family.</text>
</comment>
<evidence type="ECO:0000256" key="4">
    <source>
        <dbReference type="ARBA" id="ARBA00022475"/>
    </source>
</evidence>
<evidence type="ECO:0000256" key="11">
    <source>
        <dbReference type="ARBA" id="ARBA00023065"/>
    </source>
</evidence>
<dbReference type="InterPro" id="IPR023051">
    <property type="entry name" value="Kup"/>
</dbReference>
<keyword evidence="3 13" id="KW-0813">Transport</keyword>
<feature type="transmembrane region" description="Helical" evidence="13">
    <location>
        <begin position="179"/>
        <end position="200"/>
    </location>
</feature>
<dbReference type="GO" id="GO:0015079">
    <property type="term" value="F:potassium ion transmembrane transporter activity"/>
    <property type="evidence" value="ECO:0007669"/>
    <property type="project" value="UniProtKB-UniRule"/>
</dbReference>
<comment type="catalytic activity">
    <reaction evidence="13">
        <text>K(+)(in) + H(+)(in) = K(+)(out) + H(+)(out)</text>
        <dbReference type="Rhea" id="RHEA:28490"/>
        <dbReference type="ChEBI" id="CHEBI:15378"/>
        <dbReference type="ChEBI" id="CHEBI:29103"/>
    </reaction>
</comment>
<proteinExistence type="inferred from homology"/>
<keyword evidence="17" id="KW-1185">Reference proteome</keyword>
<reference evidence="16 17" key="1">
    <citation type="journal article" date="2004" name="Nat. Biotechnol.">
        <title>Complete genome sequence of the metabolically versatile photosynthetic bacterium Rhodopseudomonas palustris.</title>
        <authorList>
            <person name="Larimer F.W."/>
            <person name="Chain P."/>
            <person name="Hauser L."/>
            <person name="Lamerdin J."/>
            <person name="Malfatti S."/>
            <person name="Do L."/>
            <person name="Land M.L."/>
            <person name="Pelletier D.A."/>
            <person name="Beatty J.T."/>
            <person name="Lang A.S."/>
            <person name="Tabita F.R."/>
            <person name="Gibson J.L."/>
            <person name="Hanson T.E."/>
            <person name="Bobst C."/>
            <person name="Torres J.L."/>
            <person name="Peres C."/>
            <person name="Harrison F.H."/>
            <person name="Gibson J."/>
            <person name="Harwood C.S."/>
        </authorList>
    </citation>
    <scope>NUCLEOTIDE SEQUENCE [LARGE SCALE GENOMIC DNA]</scope>
    <source>
        <strain evidence="17">ATCC BAA-98 / CGA009</strain>
    </source>
</reference>
<keyword evidence="10 13" id="KW-1133">Transmembrane helix</keyword>
<dbReference type="EMBL" id="CP116810">
    <property type="protein sequence ID" value="WCL93176.1"/>
    <property type="molecule type" value="Genomic_DNA"/>
</dbReference>
<evidence type="ECO:0000256" key="2">
    <source>
        <dbReference type="ARBA" id="ARBA00007019"/>
    </source>
</evidence>
<keyword evidence="4 13" id="KW-1003">Cell membrane</keyword>
<dbReference type="PANTHER" id="PTHR30540:SF79">
    <property type="entry name" value="LOW AFFINITY POTASSIUM TRANSPORT SYSTEM PROTEIN KUP"/>
    <property type="match status" value="1"/>
</dbReference>
<organism evidence="16 17">
    <name type="scientific">Rhodopseudomonas palustris (strain ATCC BAA-98 / CGA009)</name>
    <dbReference type="NCBI Taxonomy" id="258594"/>
    <lineage>
        <taxon>Bacteria</taxon>
        <taxon>Pseudomonadati</taxon>
        <taxon>Pseudomonadota</taxon>
        <taxon>Alphaproteobacteria</taxon>
        <taxon>Hyphomicrobiales</taxon>
        <taxon>Nitrobacteraceae</taxon>
        <taxon>Rhodopseudomonas</taxon>
    </lineage>
</organism>
<name>A0AAF0BQ84_RHOPA</name>
<feature type="transmembrane region" description="Helical" evidence="13">
    <location>
        <begin position="348"/>
        <end position="368"/>
    </location>
</feature>
<evidence type="ECO:0000256" key="10">
    <source>
        <dbReference type="ARBA" id="ARBA00022989"/>
    </source>
</evidence>
<keyword evidence="11 13" id="KW-0406">Ion transport</keyword>
<evidence type="ECO:0000256" key="9">
    <source>
        <dbReference type="ARBA" id="ARBA00022958"/>
    </source>
</evidence>
<feature type="transmembrane region" description="Helical" evidence="13">
    <location>
        <begin position="374"/>
        <end position="396"/>
    </location>
</feature>
<dbReference type="Proteomes" id="UP000001426">
    <property type="component" value="Chromosome"/>
</dbReference>
<evidence type="ECO:0000256" key="3">
    <source>
        <dbReference type="ARBA" id="ARBA00022448"/>
    </source>
</evidence>
<feature type="transmembrane region" description="Helical" evidence="13">
    <location>
        <begin position="220"/>
        <end position="244"/>
    </location>
</feature>
<keyword evidence="9 13" id="KW-0630">Potassium</keyword>
<feature type="transmembrane region" description="Helical" evidence="13">
    <location>
        <begin position="110"/>
        <end position="133"/>
    </location>
</feature>
<feature type="domain" description="K+ potassium transporter C-terminal" evidence="15">
    <location>
        <begin position="487"/>
        <end position="633"/>
    </location>
</feature>
<gene>
    <name evidence="13" type="primary">kup</name>
    <name evidence="16" type="ORF">TX73_015580</name>
</gene>
<keyword evidence="12 13" id="KW-0472">Membrane</keyword>
<keyword evidence="7 13" id="KW-0812">Transmembrane</keyword>
<dbReference type="HAMAP" id="MF_01522">
    <property type="entry name" value="Kup"/>
    <property type="match status" value="1"/>
</dbReference>
<evidence type="ECO:0000256" key="7">
    <source>
        <dbReference type="ARBA" id="ARBA00022692"/>
    </source>
</evidence>
<evidence type="ECO:0000313" key="17">
    <source>
        <dbReference type="Proteomes" id="UP000001426"/>
    </source>
</evidence>
<evidence type="ECO:0000256" key="1">
    <source>
        <dbReference type="ARBA" id="ARBA00004141"/>
    </source>
</evidence>
<sequence>MTEAVSDVTLAKASPKPNSFWTLALGSIGVVYGDIGTSPLYALKESLTAASAGGALTQEMIFGVLSLMLWTLLIIVTLKYVLLIMRADNHGEGGTLTLMALLQSVMRRRFAAISLLGMAGAALFYGDAIITPAISVLSAVEGLKLVAPGFDPYILPLSMAILVGLFLVQSWGTAAVATWFGPLMLIWFGLMAVAGTANLMDNLHILGAVNPIYGIDFLLHHGHAGLLALGAVFLTVTGAEALYADMGHFGRRPIQVAWLVLVFPALALCYLGQGAMLLSHPERLENPFFLLFPDWALLPMVWIATGATIIASQAVISGAYSLTQQAIQLGLLPRMEIRRTSETEKGQIYIPRANWLLLIAVLYLVFAFKSSSALASAYGIAVTGTMVLTSIMAFFVMRKCWHWPAAVATAIIVPFLIIDLIFLMANLLKIVDGGWIPLMIGVGLMGVMVTWRRGSKIVARKTVRDEIDLNDFIASISVSSSISRVRGTAVFLTGNPNSTPTSLMHNLKHNKVLHEKNVILRVATEDVPRVSEDERLSYEPVNDSFAKITIRFGYMETPDVPKALVACRPLGFAFDMMSTSFFLSRRVIRQANPSEMPRWQGLLFVNMAKWSDDASLYFKIPTGRAVEVGMQITV</sequence>
<evidence type="ECO:0000256" key="6">
    <source>
        <dbReference type="ARBA" id="ARBA00022538"/>
    </source>
</evidence>
<feature type="transmembrane region" description="Helical" evidence="13">
    <location>
        <begin position="153"/>
        <end position="172"/>
    </location>
</feature>
<comment type="function">
    <text evidence="13">Transport of potassium into the cell. Likely operates as a K(+):H(+) symporter.</text>
</comment>
<dbReference type="InterPro" id="IPR003855">
    <property type="entry name" value="K+_transporter"/>
</dbReference>
<evidence type="ECO:0000259" key="15">
    <source>
        <dbReference type="Pfam" id="PF22776"/>
    </source>
</evidence>
<feature type="transmembrane region" description="Helical" evidence="13">
    <location>
        <begin position="20"/>
        <end position="41"/>
    </location>
</feature>
<evidence type="ECO:0000259" key="14">
    <source>
        <dbReference type="Pfam" id="PF02705"/>
    </source>
</evidence>
<dbReference type="Pfam" id="PF02705">
    <property type="entry name" value="K_trans"/>
    <property type="match status" value="1"/>
</dbReference>